<evidence type="ECO:0000259" key="7">
    <source>
        <dbReference type="Pfam" id="PF17827"/>
    </source>
</evidence>
<evidence type="ECO:0000313" key="8">
    <source>
        <dbReference type="EMBL" id="NBH62671.1"/>
    </source>
</evidence>
<dbReference type="InterPro" id="IPR050320">
    <property type="entry name" value="N5-glutamine_MTase"/>
</dbReference>
<dbReference type="PANTHER" id="PTHR18895:SF74">
    <property type="entry name" value="MTRF1L RELEASE FACTOR GLUTAMINE METHYLTRANSFERASE"/>
    <property type="match status" value="1"/>
</dbReference>
<comment type="catalytic activity">
    <reaction evidence="4 5">
        <text>L-glutaminyl-[peptide chain release factor] + S-adenosyl-L-methionine = N(5)-methyl-L-glutaminyl-[peptide chain release factor] + S-adenosyl-L-homocysteine + H(+)</text>
        <dbReference type="Rhea" id="RHEA:42896"/>
        <dbReference type="Rhea" id="RHEA-COMP:10271"/>
        <dbReference type="Rhea" id="RHEA-COMP:10272"/>
        <dbReference type="ChEBI" id="CHEBI:15378"/>
        <dbReference type="ChEBI" id="CHEBI:30011"/>
        <dbReference type="ChEBI" id="CHEBI:57856"/>
        <dbReference type="ChEBI" id="CHEBI:59789"/>
        <dbReference type="ChEBI" id="CHEBI:61891"/>
        <dbReference type="EC" id="2.1.1.297"/>
    </reaction>
</comment>
<gene>
    <name evidence="5 8" type="primary">prmC</name>
    <name evidence="8" type="ORF">D0435_13530</name>
</gene>
<dbReference type="AlphaFoldDB" id="A0A845QNM3"/>
<comment type="function">
    <text evidence="5">Methylates the class 1 translation termination release factors RF1/PrfA and RF2/PrfB on the glutamine residue of the universally conserved GGQ motif.</text>
</comment>
<comment type="similarity">
    <text evidence="5">Belongs to the protein N5-glutamine methyltransferase family. PrmC subfamily.</text>
</comment>
<evidence type="ECO:0000256" key="5">
    <source>
        <dbReference type="HAMAP-Rule" id="MF_02126"/>
    </source>
</evidence>
<comment type="caution">
    <text evidence="5">Lacks conserved residue(s) required for the propagation of feature annotation.</text>
</comment>
<reference evidence="8 9" key="1">
    <citation type="submission" date="2018-08" db="EMBL/GenBank/DDBJ databases">
        <title>Murine metabolic-syndrome-specific gut microbial biobank.</title>
        <authorList>
            <person name="Liu C."/>
        </authorList>
    </citation>
    <scope>NUCLEOTIDE SEQUENCE [LARGE SCALE GENOMIC DNA]</scope>
    <source>
        <strain evidence="8 9">28</strain>
    </source>
</reference>
<dbReference type="GO" id="GO:0102559">
    <property type="term" value="F:peptide chain release factor N(5)-glutamine methyltransferase activity"/>
    <property type="evidence" value="ECO:0007669"/>
    <property type="project" value="UniProtKB-EC"/>
</dbReference>
<dbReference type="SUPFAM" id="SSF53335">
    <property type="entry name" value="S-adenosyl-L-methionine-dependent methyltransferases"/>
    <property type="match status" value="1"/>
</dbReference>
<protein>
    <recommendedName>
        <fullName evidence="5">Release factor glutamine methyltransferase</fullName>
        <shortName evidence="5">RF MTase</shortName>
        <ecNumber evidence="5">2.1.1.297</ecNumber>
    </recommendedName>
    <alternativeName>
        <fullName evidence="5">N5-glutamine methyltransferase PrmC</fullName>
    </alternativeName>
    <alternativeName>
        <fullName evidence="5">Protein-(glutamine-N5) MTase PrmC</fullName>
    </alternativeName>
    <alternativeName>
        <fullName evidence="5">Protein-glutamine N-methyltransferase PrmC</fullName>
    </alternativeName>
</protein>
<proteinExistence type="inferred from homology"/>
<feature type="binding site" evidence="5">
    <location>
        <position position="203"/>
    </location>
    <ligand>
        <name>S-adenosyl-L-methionine</name>
        <dbReference type="ChEBI" id="CHEBI:59789"/>
    </ligand>
</feature>
<feature type="domain" description="Methyltransferase small" evidence="6">
    <location>
        <begin position="123"/>
        <end position="208"/>
    </location>
</feature>
<dbReference type="Proteomes" id="UP000446866">
    <property type="component" value="Unassembled WGS sequence"/>
</dbReference>
<dbReference type="PROSITE" id="PS00092">
    <property type="entry name" value="N6_MTASE"/>
    <property type="match status" value="1"/>
</dbReference>
<keyword evidence="9" id="KW-1185">Reference proteome</keyword>
<dbReference type="InterPro" id="IPR040758">
    <property type="entry name" value="PrmC_N"/>
</dbReference>
<evidence type="ECO:0000256" key="1">
    <source>
        <dbReference type="ARBA" id="ARBA00022603"/>
    </source>
</evidence>
<evidence type="ECO:0000259" key="6">
    <source>
        <dbReference type="Pfam" id="PF05175"/>
    </source>
</evidence>
<comment type="caution">
    <text evidence="8">The sequence shown here is derived from an EMBL/GenBank/DDBJ whole genome shotgun (WGS) entry which is preliminary data.</text>
</comment>
<dbReference type="InterPro" id="IPR019874">
    <property type="entry name" value="RF_methyltr_PrmC"/>
</dbReference>
<evidence type="ECO:0000256" key="3">
    <source>
        <dbReference type="ARBA" id="ARBA00022691"/>
    </source>
</evidence>
<dbReference type="GO" id="GO:0032259">
    <property type="term" value="P:methylation"/>
    <property type="evidence" value="ECO:0007669"/>
    <property type="project" value="UniProtKB-KW"/>
</dbReference>
<dbReference type="InterPro" id="IPR029063">
    <property type="entry name" value="SAM-dependent_MTases_sf"/>
</dbReference>
<feature type="binding site" evidence="5">
    <location>
        <begin position="203"/>
        <end position="206"/>
    </location>
    <ligand>
        <name>substrate</name>
    </ligand>
</feature>
<dbReference type="Gene3D" id="1.10.8.10">
    <property type="entry name" value="DNA helicase RuvA subunit, C-terminal domain"/>
    <property type="match status" value="1"/>
</dbReference>
<sequence length="301" mass="33286">MSLSVKEILNIGKRQLEERQIGDAAIDCKLLYCYLMKITSAQLILEYQKILPDSLCDEYFTLLDLRSSGKPLQYITGTQDFMGLEFNVNESVLIPRQDTETLVEDAMGVISDGTLRGEAFLPKRKKDWEVLDLCCGSGAIGLSLAKLCKGTKVTCSDISKDALAVAKENAGKLGVKVTFQEGNLLLPFKGRFKNKRFDMIISNPPYIKTSVIPTLQREVRDHEPMMALDGGAGGLDFYGRIIADAADCLKKDGVLMFEIGHDQREAVCSLIEQTEQFACVTCLQDLAGRDRIVTAVLKGKK</sequence>
<organism evidence="8 9">
    <name type="scientific">Anaerotruncus colihominis</name>
    <dbReference type="NCBI Taxonomy" id="169435"/>
    <lineage>
        <taxon>Bacteria</taxon>
        <taxon>Bacillati</taxon>
        <taxon>Bacillota</taxon>
        <taxon>Clostridia</taxon>
        <taxon>Eubacteriales</taxon>
        <taxon>Oscillospiraceae</taxon>
        <taxon>Anaerotruncus</taxon>
    </lineage>
</organism>
<accession>A0A845QNM3</accession>
<dbReference type="InterPro" id="IPR007848">
    <property type="entry name" value="Small_mtfrase_dom"/>
</dbReference>
<evidence type="ECO:0000256" key="4">
    <source>
        <dbReference type="ARBA" id="ARBA00048391"/>
    </source>
</evidence>
<dbReference type="PANTHER" id="PTHR18895">
    <property type="entry name" value="HEMK METHYLTRANSFERASE"/>
    <property type="match status" value="1"/>
</dbReference>
<dbReference type="NCBIfam" id="TIGR00536">
    <property type="entry name" value="hemK_fam"/>
    <property type="match status" value="1"/>
</dbReference>
<dbReference type="HAMAP" id="MF_02126">
    <property type="entry name" value="RF_methyltr_PrmC"/>
    <property type="match status" value="1"/>
</dbReference>
<name>A0A845QNM3_9FIRM</name>
<evidence type="ECO:0000256" key="2">
    <source>
        <dbReference type="ARBA" id="ARBA00022679"/>
    </source>
</evidence>
<dbReference type="Pfam" id="PF05175">
    <property type="entry name" value="MTS"/>
    <property type="match status" value="1"/>
</dbReference>
<dbReference type="InterPro" id="IPR002052">
    <property type="entry name" value="DNA_methylase_N6_adenine_CS"/>
</dbReference>
<dbReference type="InterPro" id="IPR004556">
    <property type="entry name" value="HemK-like"/>
</dbReference>
<dbReference type="RefSeq" id="WP_160202958.1">
    <property type="nucleotide sequence ID" value="NZ_QXWK01000031.1"/>
</dbReference>
<keyword evidence="3 5" id="KW-0949">S-adenosyl-L-methionine</keyword>
<feature type="binding site" evidence="5">
    <location>
        <position position="157"/>
    </location>
    <ligand>
        <name>S-adenosyl-L-methionine</name>
        <dbReference type="ChEBI" id="CHEBI:59789"/>
    </ligand>
</feature>
<dbReference type="EC" id="2.1.1.297" evidence="5"/>
<keyword evidence="1 5" id="KW-0489">Methyltransferase</keyword>
<feature type="domain" description="Release factor glutamine methyltransferase N-terminal" evidence="7">
    <location>
        <begin position="7"/>
        <end position="77"/>
    </location>
</feature>
<dbReference type="NCBIfam" id="TIGR03534">
    <property type="entry name" value="RF_mod_PrmC"/>
    <property type="match status" value="1"/>
</dbReference>
<dbReference type="GO" id="GO:0003676">
    <property type="term" value="F:nucleic acid binding"/>
    <property type="evidence" value="ECO:0007669"/>
    <property type="project" value="InterPro"/>
</dbReference>
<evidence type="ECO:0000313" key="9">
    <source>
        <dbReference type="Proteomes" id="UP000446866"/>
    </source>
</evidence>
<dbReference type="Gene3D" id="3.40.50.150">
    <property type="entry name" value="Vaccinia Virus protein VP39"/>
    <property type="match status" value="1"/>
</dbReference>
<keyword evidence="2 5" id="KW-0808">Transferase</keyword>
<dbReference type="Pfam" id="PF17827">
    <property type="entry name" value="PrmC_N"/>
    <property type="match status" value="1"/>
</dbReference>
<dbReference type="CDD" id="cd02440">
    <property type="entry name" value="AdoMet_MTases"/>
    <property type="match status" value="1"/>
</dbReference>
<dbReference type="EMBL" id="QXWK01000031">
    <property type="protein sequence ID" value="NBH62671.1"/>
    <property type="molecule type" value="Genomic_DNA"/>
</dbReference>